<keyword evidence="3" id="KW-1185">Reference proteome</keyword>
<proteinExistence type="predicted"/>
<dbReference type="PANTHER" id="PTHR34222">
    <property type="entry name" value="GAG_PRE-INTEGRS DOMAIN-CONTAINING PROTEIN"/>
    <property type="match status" value="1"/>
</dbReference>
<dbReference type="Proteomes" id="UP000245207">
    <property type="component" value="Unassembled WGS sequence"/>
</dbReference>
<dbReference type="AlphaFoldDB" id="A0A2U1N4B4"/>
<evidence type="ECO:0000313" key="3">
    <source>
        <dbReference type="Proteomes" id="UP000245207"/>
    </source>
</evidence>
<dbReference type="PANTHER" id="PTHR34222:SF100">
    <property type="entry name" value="CCHC-TYPE DOMAIN-CONTAINING PROTEIN"/>
    <property type="match status" value="1"/>
</dbReference>
<evidence type="ECO:0000313" key="2">
    <source>
        <dbReference type="EMBL" id="PWA68351.1"/>
    </source>
</evidence>
<feature type="compositionally biased region" description="Basic and acidic residues" evidence="1">
    <location>
        <begin position="95"/>
        <end position="111"/>
    </location>
</feature>
<accession>A0A2U1N4B4</accession>
<feature type="region of interest" description="Disordered" evidence="1">
    <location>
        <begin position="83"/>
        <end position="139"/>
    </location>
</feature>
<dbReference type="STRING" id="35608.A0A2U1N4B4"/>
<protein>
    <submittedName>
        <fullName evidence="2">Uncharacterized protein</fullName>
    </submittedName>
</protein>
<evidence type="ECO:0000256" key="1">
    <source>
        <dbReference type="SAM" id="MobiDB-lite"/>
    </source>
</evidence>
<name>A0A2U1N4B4_ARTAN</name>
<comment type="caution">
    <text evidence="2">The sequence shown here is derived from an EMBL/GenBank/DDBJ whole genome shotgun (WGS) entry which is preliminary data.</text>
</comment>
<organism evidence="2 3">
    <name type="scientific">Artemisia annua</name>
    <name type="common">Sweet wormwood</name>
    <dbReference type="NCBI Taxonomy" id="35608"/>
    <lineage>
        <taxon>Eukaryota</taxon>
        <taxon>Viridiplantae</taxon>
        <taxon>Streptophyta</taxon>
        <taxon>Embryophyta</taxon>
        <taxon>Tracheophyta</taxon>
        <taxon>Spermatophyta</taxon>
        <taxon>Magnoliopsida</taxon>
        <taxon>eudicotyledons</taxon>
        <taxon>Gunneridae</taxon>
        <taxon>Pentapetalae</taxon>
        <taxon>asterids</taxon>
        <taxon>campanulids</taxon>
        <taxon>Asterales</taxon>
        <taxon>Asteraceae</taxon>
        <taxon>Asteroideae</taxon>
        <taxon>Anthemideae</taxon>
        <taxon>Artemisiinae</taxon>
        <taxon>Artemisia</taxon>
    </lineage>
</organism>
<dbReference type="EMBL" id="PKPP01003652">
    <property type="protein sequence ID" value="PWA68351.1"/>
    <property type="molecule type" value="Genomic_DNA"/>
</dbReference>
<gene>
    <name evidence="2" type="ORF">CTI12_AA309440</name>
</gene>
<sequence>MEVRLMTEEGCDDCGLPGHTIEKCYKIVGYPDHIKKKWANQKNINAYSSNNASVEVPTSTSTTSPCSGATLSAEQVQQLISLLNSSKSSNNVHTHMGEAHHDQDSGDESPHVDGTGSSEGTSPDPGATHNVDGIESLNSESGATLDELVATSLIDHNIG</sequence>
<reference evidence="2 3" key="1">
    <citation type="journal article" date="2018" name="Mol. Plant">
        <title>The genome of Artemisia annua provides insight into the evolution of Asteraceae family and artemisinin biosynthesis.</title>
        <authorList>
            <person name="Shen Q."/>
            <person name="Zhang L."/>
            <person name="Liao Z."/>
            <person name="Wang S."/>
            <person name="Yan T."/>
            <person name="Shi P."/>
            <person name="Liu M."/>
            <person name="Fu X."/>
            <person name="Pan Q."/>
            <person name="Wang Y."/>
            <person name="Lv Z."/>
            <person name="Lu X."/>
            <person name="Zhang F."/>
            <person name="Jiang W."/>
            <person name="Ma Y."/>
            <person name="Chen M."/>
            <person name="Hao X."/>
            <person name="Li L."/>
            <person name="Tang Y."/>
            <person name="Lv G."/>
            <person name="Zhou Y."/>
            <person name="Sun X."/>
            <person name="Brodelius P.E."/>
            <person name="Rose J.K.C."/>
            <person name="Tang K."/>
        </authorList>
    </citation>
    <scope>NUCLEOTIDE SEQUENCE [LARGE SCALE GENOMIC DNA]</scope>
    <source>
        <strain evidence="3">cv. Huhao1</strain>
        <tissue evidence="2">Leaf</tissue>
    </source>
</reference>
<dbReference type="OrthoDB" id="1746290at2759"/>